<dbReference type="EC" id="3.1.3.1" evidence="2 11"/>
<evidence type="ECO:0000256" key="5">
    <source>
        <dbReference type="ARBA" id="ARBA00022801"/>
    </source>
</evidence>
<dbReference type="HOGENOM" id="CLU_008539_6_2_1"/>
<feature type="binding site" evidence="9">
    <location>
        <position position="389"/>
    </location>
    <ligand>
        <name>Zn(2+)</name>
        <dbReference type="ChEBI" id="CHEBI:29105"/>
        <label>2</label>
    </ligand>
</feature>
<feature type="active site" description="Phosphoserine intermediate" evidence="8">
    <location>
        <position position="167"/>
    </location>
</feature>
<comment type="catalytic activity">
    <reaction evidence="11">
        <text>a phosphate monoester + H2O = an alcohol + phosphate</text>
        <dbReference type="Rhea" id="RHEA:15017"/>
        <dbReference type="ChEBI" id="CHEBI:15377"/>
        <dbReference type="ChEBI" id="CHEBI:30879"/>
        <dbReference type="ChEBI" id="CHEBI:43474"/>
        <dbReference type="ChEBI" id="CHEBI:67140"/>
        <dbReference type="EC" id="3.1.3.1"/>
    </reaction>
</comment>
<comment type="cofactor">
    <cofactor evidence="9">
        <name>Mg(2+)</name>
        <dbReference type="ChEBI" id="CHEBI:18420"/>
    </cofactor>
    <text evidence="9">Binds 1 Mg(2+) ion.</text>
</comment>
<dbReference type="GeneID" id="8621605"/>
<evidence type="ECO:0000256" key="7">
    <source>
        <dbReference type="ARBA" id="ARBA00022842"/>
    </source>
</evidence>
<dbReference type="PhylomeDB" id="Q54Y02"/>
<evidence type="ECO:0000313" key="14">
    <source>
        <dbReference type="EMBL" id="EAL68420.1"/>
    </source>
</evidence>
<keyword evidence="13" id="KW-1133">Transmembrane helix</keyword>
<dbReference type="Proteomes" id="UP000002195">
    <property type="component" value="Unassembled WGS sequence"/>
</dbReference>
<dbReference type="PANTHER" id="PTHR11596:SF5">
    <property type="entry name" value="ALKALINE PHOSPHATASE"/>
    <property type="match status" value="1"/>
</dbReference>
<evidence type="ECO:0000313" key="15">
    <source>
        <dbReference type="Proteomes" id="UP000002195"/>
    </source>
</evidence>
<evidence type="ECO:0000256" key="12">
    <source>
        <dbReference type="SAM" id="MobiDB-lite"/>
    </source>
</evidence>
<dbReference type="InParanoid" id="Q54Y02"/>
<dbReference type="InterPro" id="IPR017850">
    <property type="entry name" value="Alkaline_phosphatase_core_sf"/>
</dbReference>
<gene>
    <name evidence="14" type="primary">alp</name>
    <name evidence="14" type="ORF">DDB_G0278495</name>
</gene>
<comment type="cofactor">
    <cofactor evidence="9">
        <name>Zn(2+)</name>
        <dbReference type="ChEBI" id="CHEBI:29105"/>
    </cofactor>
    <text evidence="9">Binds 2 Zn(2+) ions.</text>
</comment>
<dbReference type="InterPro" id="IPR001952">
    <property type="entry name" value="Alkaline_phosphatase"/>
</dbReference>
<feature type="binding site" evidence="9">
    <location>
        <position position="220"/>
    </location>
    <ligand>
        <name>Mg(2+)</name>
        <dbReference type="ChEBI" id="CHEBI:18420"/>
    </ligand>
</feature>
<dbReference type="Pfam" id="PF00245">
    <property type="entry name" value="Alk_phosphatase"/>
    <property type="match status" value="1"/>
</dbReference>
<comment type="similarity">
    <text evidence="1 10">Belongs to the alkaline phosphatase family.</text>
</comment>
<feature type="binding site" evidence="9">
    <location>
        <position position="218"/>
    </location>
    <ligand>
        <name>Mg(2+)</name>
        <dbReference type="ChEBI" id="CHEBI:18420"/>
    </ligand>
</feature>
<keyword evidence="6 9" id="KW-0862">Zinc</keyword>
<feature type="binding site" evidence="9">
    <location>
        <position position="485"/>
    </location>
    <ligand>
        <name>Zn(2+)</name>
        <dbReference type="ChEBI" id="CHEBI:29105"/>
        <label>2</label>
    </ligand>
</feature>
<accession>Q54Y02</accession>
<feature type="transmembrane region" description="Helical" evidence="13">
    <location>
        <begin position="79"/>
        <end position="101"/>
    </location>
</feature>
<evidence type="ECO:0000256" key="1">
    <source>
        <dbReference type="ARBA" id="ARBA00005984"/>
    </source>
</evidence>
<name>Q54Y02_DICDI</name>
<evidence type="ECO:0000256" key="13">
    <source>
        <dbReference type="SAM" id="Phobius"/>
    </source>
</evidence>
<feature type="region of interest" description="Disordered" evidence="12">
    <location>
        <begin position="1"/>
        <end position="51"/>
    </location>
</feature>
<evidence type="ECO:0000256" key="8">
    <source>
        <dbReference type="PIRSR" id="PIRSR601952-1"/>
    </source>
</evidence>
<dbReference type="GO" id="GO:0046872">
    <property type="term" value="F:metal ion binding"/>
    <property type="evidence" value="ECO:0007669"/>
    <property type="project" value="UniProtKB-KW"/>
</dbReference>
<dbReference type="dictyBase" id="DDB_G0278495">
    <property type="gene designation" value="alp"/>
</dbReference>
<keyword evidence="4 9" id="KW-0479">Metal-binding</keyword>
<feature type="compositionally biased region" description="Gly residues" evidence="12">
    <location>
        <begin position="14"/>
        <end position="25"/>
    </location>
</feature>
<evidence type="ECO:0000256" key="10">
    <source>
        <dbReference type="RuleBase" id="RU003946"/>
    </source>
</evidence>
<dbReference type="PaxDb" id="44689-DDB0231570"/>
<dbReference type="FunFam" id="1.10.60.40:FF:000002">
    <property type="entry name" value="Alkaline phosphatase"/>
    <property type="match status" value="1"/>
</dbReference>
<comment type="caution">
    <text evidence="14">The sequence shown here is derived from an EMBL/GenBank/DDBJ whole genome shotgun (WGS) entry which is preliminary data.</text>
</comment>
<dbReference type="Gene3D" id="3.40.720.10">
    <property type="entry name" value="Alkaline Phosphatase, subunit A"/>
    <property type="match status" value="1"/>
</dbReference>
<feature type="binding site" evidence="9">
    <location>
        <position position="388"/>
    </location>
    <ligand>
        <name>Zn(2+)</name>
        <dbReference type="ChEBI" id="CHEBI:29105"/>
        <label>2</label>
    </ligand>
</feature>
<dbReference type="SMR" id="Q54Y02"/>
<dbReference type="GO" id="GO:0004035">
    <property type="term" value="F:alkaline phosphatase activity"/>
    <property type="evidence" value="ECO:0000314"/>
    <property type="project" value="dictyBase"/>
</dbReference>
<dbReference type="Gene3D" id="1.10.60.40">
    <property type="match status" value="1"/>
</dbReference>
<dbReference type="SMART" id="SM00098">
    <property type="entry name" value="alkPPc"/>
    <property type="match status" value="1"/>
</dbReference>
<dbReference type="OMA" id="KAAGYMT"/>
<feature type="binding site" evidence="9">
    <location>
        <position position="350"/>
    </location>
    <ligand>
        <name>Zn(2+)</name>
        <dbReference type="ChEBI" id="CHEBI:29105"/>
        <label>2</label>
    </ligand>
</feature>
<keyword evidence="7 9" id="KW-0460">Magnesium</keyword>
<dbReference type="KEGG" id="ddi:DDB_G0278495"/>
<dbReference type="GO" id="GO:0030587">
    <property type="term" value="P:sorocarp development"/>
    <property type="evidence" value="ECO:0000270"/>
    <property type="project" value="dictyBase"/>
</dbReference>
<keyword evidence="13" id="KW-0812">Transmembrane</keyword>
<dbReference type="RefSeq" id="XP_642400.1">
    <property type="nucleotide sequence ID" value="XM_637308.1"/>
</dbReference>
<evidence type="ECO:0000256" key="3">
    <source>
        <dbReference type="ARBA" id="ARBA00022553"/>
    </source>
</evidence>
<dbReference type="EMBL" id="AAFI02000023">
    <property type="protein sequence ID" value="EAL68420.1"/>
    <property type="molecule type" value="Genomic_DNA"/>
</dbReference>
<dbReference type="STRING" id="44689.Q54Y02"/>
<evidence type="ECO:0000256" key="11">
    <source>
        <dbReference type="RuleBase" id="RU003947"/>
    </source>
</evidence>
<dbReference type="GO" id="GO:0000331">
    <property type="term" value="C:contractile vacuole"/>
    <property type="evidence" value="ECO:0000314"/>
    <property type="project" value="dictyBase"/>
</dbReference>
<feature type="binding site" evidence="9">
    <location>
        <position position="119"/>
    </location>
    <ligand>
        <name>Zn(2+)</name>
        <dbReference type="ChEBI" id="CHEBI:29105"/>
        <label>2</label>
    </ligand>
</feature>
<evidence type="ECO:0000256" key="2">
    <source>
        <dbReference type="ARBA" id="ARBA00012647"/>
    </source>
</evidence>
<feature type="binding site" evidence="9">
    <location>
        <position position="346"/>
    </location>
    <ligand>
        <name>Zn(2+)</name>
        <dbReference type="ChEBI" id="CHEBI:29105"/>
        <label>2</label>
    </ligand>
</feature>
<dbReference type="AlphaFoldDB" id="Q54Y02"/>
<dbReference type="PRINTS" id="PR00113">
    <property type="entry name" value="ALKPHPHTASE"/>
</dbReference>
<dbReference type="PROSITE" id="PS00123">
    <property type="entry name" value="ALKALINE_PHOSPHATASE"/>
    <property type="match status" value="1"/>
</dbReference>
<protein>
    <recommendedName>
        <fullName evidence="2 11">Alkaline phosphatase</fullName>
        <ecNumber evidence="2 11">3.1.3.1</ecNumber>
    </recommendedName>
</protein>
<keyword evidence="15" id="KW-1185">Reference proteome</keyword>
<dbReference type="CDD" id="cd16012">
    <property type="entry name" value="ALP"/>
    <property type="match status" value="1"/>
</dbReference>
<evidence type="ECO:0000256" key="6">
    <source>
        <dbReference type="ARBA" id="ARBA00022833"/>
    </source>
</evidence>
<feature type="binding site" evidence="9">
    <location>
        <position position="119"/>
    </location>
    <ligand>
        <name>Mg(2+)</name>
        <dbReference type="ChEBI" id="CHEBI:18420"/>
    </ligand>
</feature>
<dbReference type="VEuPathDB" id="AmoebaDB:DDB_G0278495"/>
<dbReference type="InterPro" id="IPR018299">
    <property type="entry name" value="Alkaline_phosphatase_AS"/>
</dbReference>
<dbReference type="PANTHER" id="PTHR11596">
    <property type="entry name" value="ALKALINE PHOSPHATASE"/>
    <property type="match status" value="1"/>
</dbReference>
<feature type="binding site" evidence="9">
    <location>
        <position position="341"/>
    </location>
    <ligand>
        <name>Mg(2+)</name>
        <dbReference type="ChEBI" id="CHEBI:18420"/>
    </ligand>
</feature>
<dbReference type="eggNOG" id="KOG4126">
    <property type="taxonomic scope" value="Eukaryota"/>
</dbReference>
<evidence type="ECO:0000256" key="4">
    <source>
        <dbReference type="ARBA" id="ARBA00022723"/>
    </source>
</evidence>
<keyword evidence="13" id="KW-0472">Membrane</keyword>
<evidence type="ECO:0000256" key="9">
    <source>
        <dbReference type="PIRSR" id="PIRSR601952-2"/>
    </source>
</evidence>
<organism evidence="14 15">
    <name type="scientific">Dictyostelium discoideum</name>
    <name type="common">Social amoeba</name>
    <dbReference type="NCBI Taxonomy" id="44689"/>
    <lineage>
        <taxon>Eukaryota</taxon>
        <taxon>Amoebozoa</taxon>
        <taxon>Evosea</taxon>
        <taxon>Eumycetozoa</taxon>
        <taxon>Dictyostelia</taxon>
        <taxon>Dictyosteliales</taxon>
        <taxon>Dictyosteliaceae</taxon>
        <taxon>Dictyostelium</taxon>
    </lineage>
</organism>
<reference evidence="14 15" key="1">
    <citation type="journal article" date="2005" name="Nature">
        <title>The genome of the social amoeba Dictyostelium discoideum.</title>
        <authorList>
            <consortium name="The Dictyostelium discoideum Sequencing Consortium"/>
            <person name="Eichinger L."/>
            <person name="Pachebat J.A."/>
            <person name="Glockner G."/>
            <person name="Rajandream M.A."/>
            <person name="Sucgang R."/>
            <person name="Berriman M."/>
            <person name="Song J."/>
            <person name="Olsen R."/>
            <person name="Szafranski K."/>
            <person name="Xu Q."/>
            <person name="Tunggal B."/>
            <person name="Kummerfeld S."/>
            <person name="Madera M."/>
            <person name="Konfortov B.A."/>
            <person name="Rivero F."/>
            <person name="Bankier A.T."/>
            <person name="Lehmann R."/>
            <person name="Hamlin N."/>
            <person name="Davies R."/>
            <person name="Gaudet P."/>
            <person name="Fey P."/>
            <person name="Pilcher K."/>
            <person name="Chen G."/>
            <person name="Saunders D."/>
            <person name="Sodergren E."/>
            <person name="Davis P."/>
            <person name="Kerhornou A."/>
            <person name="Nie X."/>
            <person name="Hall N."/>
            <person name="Anjard C."/>
            <person name="Hemphill L."/>
            <person name="Bason N."/>
            <person name="Farbrother P."/>
            <person name="Desany B."/>
            <person name="Just E."/>
            <person name="Morio T."/>
            <person name="Rost R."/>
            <person name="Churcher C."/>
            <person name="Cooper J."/>
            <person name="Haydock S."/>
            <person name="van Driessche N."/>
            <person name="Cronin A."/>
            <person name="Goodhead I."/>
            <person name="Muzny D."/>
            <person name="Mourier T."/>
            <person name="Pain A."/>
            <person name="Lu M."/>
            <person name="Harper D."/>
            <person name="Lindsay R."/>
            <person name="Hauser H."/>
            <person name="James K."/>
            <person name="Quiles M."/>
            <person name="Madan Babu M."/>
            <person name="Saito T."/>
            <person name="Buchrieser C."/>
            <person name="Wardroper A."/>
            <person name="Felder M."/>
            <person name="Thangavelu M."/>
            <person name="Johnson D."/>
            <person name="Knights A."/>
            <person name="Loulseged H."/>
            <person name="Mungall K."/>
            <person name="Oliver K."/>
            <person name="Price C."/>
            <person name="Quail M.A."/>
            <person name="Urushihara H."/>
            <person name="Hernandez J."/>
            <person name="Rabbinowitsch E."/>
            <person name="Steffen D."/>
            <person name="Sanders M."/>
            <person name="Ma J."/>
            <person name="Kohara Y."/>
            <person name="Sharp S."/>
            <person name="Simmonds M."/>
            <person name="Spiegler S."/>
            <person name="Tivey A."/>
            <person name="Sugano S."/>
            <person name="White B."/>
            <person name="Walker D."/>
            <person name="Woodward J."/>
            <person name="Winckler T."/>
            <person name="Tanaka Y."/>
            <person name="Shaulsky G."/>
            <person name="Schleicher M."/>
            <person name="Weinstock G."/>
            <person name="Rosenthal A."/>
            <person name="Cox E.C."/>
            <person name="Chisholm R.L."/>
            <person name="Gibbs R."/>
            <person name="Loomis W.F."/>
            <person name="Platzer M."/>
            <person name="Kay R.R."/>
            <person name="Williams J."/>
            <person name="Dear P.H."/>
            <person name="Noegel A.A."/>
            <person name="Barrell B."/>
            <person name="Kuspa A."/>
        </authorList>
    </citation>
    <scope>NUCLEOTIDE SEQUENCE [LARGE SCALE GENOMIC DNA]</scope>
    <source>
        <strain evidence="14 15">AX4</strain>
    </source>
</reference>
<proteinExistence type="inferred from homology"/>
<sequence length="559" mass="60653">MEQAPNSSSIRESGIGGGGGGGGGGNDKDEMDGSTAIPMEPMTSSSGVSSGGGGKVVSHFLLEEDFDSKKRFTSTHKRIFYILTSLAILVTVVLLIVFLLPRGWEGPKKKTNIIMMIGDGMGPAALTMARVCFHTKGESTSQAHLHLDPYIVGTVKTYSSNSVVTDSAAAATAYASGVKTYNNAVGVDANGKPAGTIIEAAKKLGMKTGLVVTTRISDATPACYFAHSATRHDEAFIIDQLLDKEIDVILGGGKQFFSNKTLQDAVSSKYNYSYVESKQEMEQVEAGRILGLFADYNIPWEIDRLRDPTLLSTKPSLQEMTTKALNLISQNNENGFFLMVEGSKIDVAAHINDAPTQIWETDAFDQTFNLVREWAEKDGNTIVIVTADHETGGLTLANQMVIDGNPKYSWSPETLLTVNKSADLMAELIKGGADPTKLIFDNTGYTLTSDDLKEINRTKSAYYLNQVIGRIVSNYADIGFTTGGHTGEDVNLYTFGDTISEGKFETRLKDHQTEIVDNYIDPILRGNINNIDIASFIIKTLNLDIQSITESLKDFIPKP</sequence>
<keyword evidence="5 11" id="KW-0378">Hydrolase</keyword>
<dbReference type="FunCoup" id="Q54Y02">
    <property type="interactions" value="91"/>
</dbReference>
<dbReference type="SUPFAM" id="SSF53649">
    <property type="entry name" value="Alkaline phosphatase-like"/>
    <property type="match status" value="1"/>
</dbReference>
<keyword evidence="3" id="KW-0597">Phosphoprotein</keyword>
<feature type="compositionally biased region" description="Polar residues" evidence="12">
    <location>
        <begin position="1"/>
        <end position="11"/>
    </location>
</feature>